<evidence type="ECO:0000313" key="10">
    <source>
        <dbReference type="EMBL" id="CAD9983406.1"/>
    </source>
</evidence>
<dbReference type="InterPro" id="IPR003593">
    <property type="entry name" value="AAA+_ATPase"/>
</dbReference>
<reference evidence="10" key="1">
    <citation type="submission" date="2021-01" db="EMBL/GenBank/DDBJ databases">
        <authorList>
            <person name="Corre E."/>
            <person name="Pelletier E."/>
            <person name="Niang G."/>
            <person name="Scheremetjew M."/>
            <person name="Finn R."/>
            <person name="Kale V."/>
            <person name="Holt S."/>
            <person name="Cochrane G."/>
            <person name="Meng A."/>
            <person name="Brown T."/>
            <person name="Cohen L."/>
        </authorList>
    </citation>
    <scope>NUCLEOTIDE SEQUENCE</scope>
    <source>
        <strain evidence="10">CCMP125</strain>
    </source>
</reference>
<dbReference type="PROSITE" id="PS50893">
    <property type="entry name" value="ABC_TRANSPORTER_2"/>
    <property type="match status" value="1"/>
</dbReference>
<dbReference type="PANTHER" id="PTHR19241">
    <property type="entry name" value="ATP-BINDING CASSETTE TRANSPORTER"/>
    <property type="match status" value="1"/>
</dbReference>
<feature type="transmembrane region" description="Helical" evidence="8">
    <location>
        <begin position="721"/>
        <end position="744"/>
    </location>
</feature>
<evidence type="ECO:0000256" key="7">
    <source>
        <dbReference type="ARBA" id="ARBA00023136"/>
    </source>
</evidence>
<evidence type="ECO:0000256" key="4">
    <source>
        <dbReference type="ARBA" id="ARBA00022741"/>
    </source>
</evidence>
<keyword evidence="5" id="KW-0067">ATP-binding</keyword>
<evidence type="ECO:0000256" key="1">
    <source>
        <dbReference type="ARBA" id="ARBA00004141"/>
    </source>
</evidence>
<dbReference type="Pfam" id="PF00005">
    <property type="entry name" value="ABC_tran"/>
    <property type="match status" value="1"/>
</dbReference>
<protein>
    <recommendedName>
        <fullName evidence="9">ABC transporter domain-containing protein</fullName>
    </recommendedName>
</protein>
<dbReference type="InterPro" id="IPR034003">
    <property type="entry name" value="ABCG_PDR_2"/>
</dbReference>
<proteinExistence type="predicted"/>
<dbReference type="GO" id="GO:0005524">
    <property type="term" value="F:ATP binding"/>
    <property type="evidence" value="ECO:0007669"/>
    <property type="project" value="UniProtKB-KW"/>
</dbReference>
<evidence type="ECO:0000256" key="6">
    <source>
        <dbReference type="ARBA" id="ARBA00022989"/>
    </source>
</evidence>
<dbReference type="InterPro" id="IPR003439">
    <property type="entry name" value="ABC_transporter-like_ATP-bd"/>
</dbReference>
<keyword evidence="2" id="KW-0813">Transport</keyword>
<keyword evidence="3 8" id="KW-0812">Transmembrane</keyword>
<keyword evidence="7 8" id="KW-0472">Membrane</keyword>
<dbReference type="Gene3D" id="3.40.50.300">
    <property type="entry name" value="P-loop containing nucleotide triphosphate hydrolases"/>
    <property type="match status" value="1"/>
</dbReference>
<feature type="transmembrane region" description="Helical" evidence="8">
    <location>
        <begin position="834"/>
        <end position="851"/>
    </location>
</feature>
<feature type="transmembrane region" description="Helical" evidence="8">
    <location>
        <begin position="802"/>
        <end position="822"/>
    </location>
</feature>
<evidence type="ECO:0000256" key="8">
    <source>
        <dbReference type="SAM" id="Phobius"/>
    </source>
</evidence>
<dbReference type="CDD" id="cd03232">
    <property type="entry name" value="ABCG_PDR_domain2"/>
    <property type="match status" value="1"/>
</dbReference>
<dbReference type="SMART" id="SM00382">
    <property type="entry name" value="AAA"/>
    <property type="match status" value="1"/>
</dbReference>
<feature type="transmembrane region" description="Helical" evidence="8">
    <location>
        <begin position="929"/>
        <end position="952"/>
    </location>
</feature>
<dbReference type="InterPro" id="IPR013525">
    <property type="entry name" value="ABC2_TM"/>
</dbReference>
<dbReference type="SUPFAM" id="SSF52540">
    <property type="entry name" value="P-loop containing nucleoside triphosphate hydrolases"/>
    <property type="match status" value="1"/>
</dbReference>
<feature type="transmembrane region" description="Helical" evidence="8">
    <location>
        <begin position="689"/>
        <end position="709"/>
    </location>
</feature>
<evidence type="ECO:0000259" key="9">
    <source>
        <dbReference type="PROSITE" id="PS50893"/>
    </source>
</evidence>
<feature type="transmembrane region" description="Helical" evidence="8">
    <location>
        <begin position="133"/>
        <end position="151"/>
    </location>
</feature>
<feature type="transmembrane region" description="Helical" evidence="8">
    <location>
        <begin position="185"/>
        <end position="210"/>
    </location>
</feature>
<keyword evidence="6 8" id="KW-1133">Transmembrane helix</keyword>
<comment type="subcellular location">
    <subcellularLocation>
        <location evidence="1">Membrane</location>
        <topology evidence="1">Multi-pass membrane protein</topology>
    </subcellularLocation>
</comment>
<dbReference type="EMBL" id="HBHT01031404">
    <property type="protein sequence ID" value="CAD9983406.1"/>
    <property type="molecule type" value="Transcribed_RNA"/>
</dbReference>
<dbReference type="GO" id="GO:0140359">
    <property type="term" value="F:ABC-type transporter activity"/>
    <property type="evidence" value="ECO:0007669"/>
    <property type="project" value="InterPro"/>
</dbReference>
<dbReference type="InterPro" id="IPR027417">
    <property type="entry name" value="P-loop_NTPase"/>
</dbReference>
<accession>A0A7S2YLL6</accession>
<evidence type="ECO:0000256" key="5">
    <source>
        <dbReference type="ARBA" id="ARBA00022840"/>
    </source>
</evidence>
<feature type="domain" description="ABC transporter" evidence="9">
    <location>
        <begin position="344"/>
        <end position="593"/>
    </location>
</feature>
<evidence type="ECO:0000256" key="2">
    <source>
        <dbReference type="ARBA" id="ARBA00022448"/>
    </source>
</evidence>
<gene>
    <name evidence="10" type="ORF">APAL1065_LOCUS21102</name>
</gene>
<keyword evidence="4" id="KW-0547">Nucleotide-binding</keyword>
<evidence type="ECO:0000256" key="3">
    <source>
        <dbReference type="ARBA" id="ARBA00022692"/>
    </source>
</evidence>
<feature type="transmembrane region" description="Helical" evidence="8">
    <location>
        <begin position="55"/>
        <end position="72"/>
    </location>
</feature>
<dbReference type="GO" id="GO:0016887">
    <property type="term" value="F:ATP hydrolysis activity"/>
    <property type="evidence" value="ECO:0007669"/>
    <property type="project" value="InterPro"/>
</dbReference>
<dbReference type="Pfam" id="PF01061">
    <property type="entry name" value="ABC2_membrane"/>
    <property type="match status" value="2"/>
</dbReference>
<dbReference type="AlphaFoldDB" id="A0A7S2YLL6"/>
<feature type="transmembrane region" description="Helical" evidence="8">
    <location>
        <begin position="157"/>
        <end position="178"/>
    </location>
</feature>
<sequence>MAKLAAPMNEGKDADFVRDMAKERYANSTMKSLKLVIQRELLLWWRDKYQLKAKIGQNLVLGVIVGTLFWDASVLSLIGVMFQSMFVQVIGAMLLIVKQFPYRAILYKQQDANFFPTWTYAAGRSVANIPNSLIDSVMYGTMIFWFTNMAYGDGASILPFFMFLIILFMTSYSTGLFFGIFPACVAVVTIAQAAMAVLVVCFILFSGFAIQPDVIPNWYIWAYWINPLSWVFRALAVNEFDSGAYDEPAFEGSELTLGEQILITFGFTDSDGDPYDYIWVAYGIFVLIGLSFVALVITTISYIHIRFATGKPLEIEIDEEAEEAQIKAGDSQNMTSIPFERVDLTFKDMHYTVQSSITKESLELLKGIDGVVEAGKMTALMGSSGAGKTTLMDVLAMRKSSGVIEGEVRLNGHLQEEQSFRRAMGYVEQFDVQSEQLTIRETVEFSAKLRLDASDPTVTPESTKAFVDATLAMLELTPVADLQVGSDETGGLSFEQRKRLSIAVELVANPSILFLDEPTSGLDARAAMIVMRGLKRIASSGRAVCATIHQPSVSIFSDFDSLLLLKRGGEVVFHGELGEGSSKLIEYLERFDSTPKIQRGENPATWMLTTIGAGSSAPGAGLAFDYSGAYRDSKLRKQCLDRIDEITSGATDENKVGFSSKYATSYWAQSSAVLNRTMTLYFRTPNYNITRNVVSVTVAILFGTCYINYRTPSNESEMSSVINSVFIAILFLCVGAENTVLNVFEKERNMFYRHKAASMYDSAAVLRAHTLAELPFIFICSMLFTLPFYFMMGFAVDAPKFFLFYCFTYLGFNLFTFSGQMFMSLVRDAETAQAIGGLFVTVTVLFSGLLIRPDEIPVFWEWAYWVFPGHYLFQGLFLTQFHDDDRVIEASDGSPFYLSLGCSPEDETVCEGTISQWIATTFSDWDRDNVYYCGIYLAVFIVLTRLVTFWALTSLNYRAT</sequence>
<feature type="transmembrane region" description="Helical" evidence="8">
    <location>
        <begin position="78"/>
        <end position="97"/>
    </location>
</feature>
<organism evidence="10">
    <name type="scientific">Entomoneis paludosa</name>
    <dbReference type="NCBI Taxonomy" id="265537"/>
    <lineage>
        <taxon>Eukaryota</taxon>
        <taxon>Sar</taxon>
        <taxon>Stramenopiles</taxon>
        <taxon>Ochrophyta</taxon>
        <taxon>Bacillariophyta</taxon>
        <taxon>Bacillariophyceae</taxon>
        <taxon>Bacillariophycidae</taxon>
        <taxon>Entomoneidaceae</taxon>
        <taxon>Entomoneis</taxon>
    </lineage>
</organism>
<feature type="transmembrane region" description="Helical" evidence="8">
    <location>
        <begin position="277"/>
        <end position="303"/>
    </location>
</feature>
<dbReference type="GO" id="GO:0016020">
    <property type="term" value="C:membrane"/>
    <property type="evidence" value="ECO:0007669"/>
    <property type="project" value="UniProtKB-SubCell"/>
</dbReference>
<name>A0A7S2YLL6_9STRA</name>
<feature type="transmembrane region" description="Helical" evidence="8">
    <location>
        <begin position="765"/>
        <end position="790"/>
    </location>
</feature>